<keyword evidence="1" id="KW-0472">Membrane</keyword>
<keyword evidence="3" id="KW-1185">Reference proteome</keyword>
<evidence type="ECO:0000256" key="1">
    <source>
        <dbReference type="SAM" id="Phobius"/>
    </source>
</evidence>
<keyword evidence="1" id="KW-0812">Transmembrane</keyword>
<sequence length="164" mass="16577">MRARRAPLADSRALVAVAGLAALLGLAIALSGRVLLHQCVSAVGVGPWGVRLLLLSDASDCPDGTYAFGPAAGGAVLLLSVAMPVVLTHLALAAGGLGASVVVARAARGVTRLLRRWVVRLDDAAVQLPVGVAAPVDRAAPVLRDRLRVAVLPVRGPPVTVSAV</sequence>
<comment type="caution">
    <text evidence="2">The sequence shown here is derived from an EMBL/GenBank/DDBJ whole genome shotgun (WGS) entry which is preliminary data.</text>
</comment>
<name>A0ABX1K2W1_9CELL</name>
<protein>
    <submittedName>
        <fullName evidence="2">Uncharacterized protein</fullName>
    </submittedName>
</protein>
<gene>
    <name evidence="2" type="ORF">HGA02_13310</name>
</gene>
<evidence type="ECO:0000313" key="2">
    <source>
        <dbReference type="EMBL" id="NKY40474.1"/>
    </source>
</evidence>
<reference evidence="2 3" key="1">
    <citation type="submission" date="2020-04" db="EMBL/GenBank/DDBJ databases">
        <title>MicrobeNet Type strains.</title>
        <authorList>
            <person name="Nicholson A.C."/>
        </authorList>
    </citation>
    <scope>NUCLEOTIDE SEQUENCE [LARGE SCALE GENOMIC DNA]</scope>
    <source>
        <strain evidence="2 3">ATCC BAA-787</strain>
    </source>
</reference>
<accession>A0ABX1K2W1</accession>
<evidence type="ECO:0000313" key="3">
    <source>
        <dbReference type="Proteomes" id="UP000777774"/>
    </source>
</evidence>
<keyword evidence="1" id="KW-1133">Transmembrane helix</keyword>
<dbReference type="Proteomes" id="UP000777774">
    <property type="component" value="Unassembled WGS sequence"/>
</dbReference>
<proteinExistence type="predicted"/>
<dbReference type="EMBL" id="JAAXOY010000366">
    <property type="protein sequence ID" value="NKY40474.1"/>
    <property type="molecule type" value="Genomic_DNA"/>
</dbReference>
<dbReference type="RefSeq" id="WP_168679411.1">
    <property type="nucleotide sequence ID" value="NZ_JAAXOY010000366.1"/>
</dbReference>
<feature type="transmembrane region" description="Helical" evidence="1">
    <location>
        <begin position="86"/>
        <end position="107"/>
    </location>
</feature>
<organism evidence="2 3">
    <name type="scientific">Cellulomonas septica</name>
    <dbReference type="NCBI Taxonomy" id="285080"/>
    <lineage>
        <taxon>Bacteria</taxon>
        <taxon>Bacillati</taxon>
        <taxon>Actinomycetota</taxon>
        <taxon>Actinomycetes</taxon>
        <taxon>Micrococcales</taxon>
        <taxon>Cellulomonadaceae</taxon>
        <taxon>Cellulomonas</taxon>
    </lineage>
</organism>